<evidence type="ECO:0000313" key="5">
    <source>
        <dbReference type="Proteomes" id="UP001249020"/>
    </source>
</evidence>
<dbReference type="GO" id="GO:0043022">
    <property type="term" value="F:ribosome binding"/>
    <property type="evidence" value="ECO:0007669"/>
    <property type="project" value="TreeGrafter"/>
</dbReference>
<evidence type="ECO:0000259" key="3">
    <source>
        <dbReference type="PROSITE" id="PS00745"/>
    </source>
</evidence>
<dbReference type="NCBIfam" id="NF006718">
    <property type="entry name" value="PRK09256.1"/>
    <property type="match status" value="1"/>
</dbReference>
<name>A0AAW8QVR6_9ALTE</name>
<feature type="region of interest" description="Disordered" evidence="2">
    <location>
        <begin position="102"/>
        <end position="138"/>
    </location>
</feature>
<dbReference type="PROSITE" id="PS00745">
    <property type="entry name" value="RF_PROK_I"/>
    <property type="match status" value="1"/>
</dbReference>
<accession>A0AAW8QVR6</accession>
<reference evidence="4 5" key="1">
    <citation type="submission" date="2023-09" db="EMBL/GenBank/DDBJ databases">
        <authorList>
            <person name="Rey-Velasco X."/>
        </authorList>
    </citation>
    <scope>NUCLEOTIDE SEQUENCE [LARGE SCALE GENOMIC DNA]</scope>
    <source>
        <strain evidence="4 5">W409</strain>
    </source>
</reference>
<gene>
    <name evidence="4" type="primary">arfB</name>
    <name evidence="4" type="ORF">RM544_01125</name>
</gene>
<protein>
    <submittedName>
        <fullName evidence="4">Alternative ribosome rescue aminoacyl-tRNA hydrolase ArfB</fullName>
        <ecNumber evidence="4">3.1.1.29</ecNumber>
    </submittedName>
</protein>
<evidence type="ECO:0000256" key="1">
    <source>
        <dbReference type="ARBA" id="ARBA00010835"/>
    </source>
</evidence>
<dbReference type="PANTHER" id="PTHR47814:SF1">
    <property type="entry name" value="PEPTIDYL-TRNA HYDROLASE ARFB"/>
    <property type="match status" value="1"/>
</dbReference>
<evidence type="ECO:0000313" key="4">
    <source>
        <dbReference type="EMBL" id="MDT0581127.1"/>
    </source>
</evidence>
<dbReference type="GO" id="GO:0004045">
    <property type="term" value="F:peptidyl-tRNA hydrolase activity"/>
    <property type="evidence" value="ECO:0007669"/>
    <property type="project" value="UniProtKB-EC"/>
</dbReference>
<dbReference type="RefSeq" id="WP_311359941.1">
    <property type="nucleotide sequence ID" value="NZ_JAVRIE010000001.1"/>
</dbReference>
<dbReference type="SUPFAM" id="SSF75620">
    <property type="entry name" value="Release factor"/>
    <property type="match status" value="1"/>
</dbReference>
<organism evidence="4 5">
    <name type="scientific">Brumicola blandensis</name>
    <dbReference type="NCBI Taxonomy" id="3075611"/>
    <lineage>
        <taxon>Bacteria</taxon>
        <taxon>Pseudomonadati</taxon>
        <taxon>Pseudomonadota</taxon>
        <taxon>Gammaproteobacteria</taxon>
        <taxon>Alteromonadales</taxon>
        <taxon>Alteromonadaceae</taxon>
        <taxon>Brumicola</taxon>
    </lineage>
</organism>
<dbReference type="Proteomes" id="UP001249020">
    <property type="component" value="Unassembled WGS sequence"/>
</dbReference>
<dbReference type="Gene3D" id="3.30.160.20">
    <property type="match status" value="1"/>
</dbReference>
<evidence type="ECO:0000256" key="2">
    <source>
        <dbReference type="SAM" id="MobiDB-lite"/>
    </source>
</evidence>
<dbReference type="GO" id="GO:0003747">
    <property type="term" value="F:translation release factor activity"/>
    <property type="evidence" value="ECO:0007669"/>
    <property type="project" value="InterPro"/>
</dbReference>
<dbReference type="EC" id="3.1.1.29" evidence="4"/>
<keyword evidence="5" id="KW-1185">Reference proteome</keyword>
<feature type="compositionally biased region" description="Basic residues" evidence="2">
    <location>
        <begin position="128"/>
        <end position="138"/>
    </location>
</feature>
<comment type="similarity">
    <text evidence="1">Belongs to the prokaryotic/mitochondrial release factor family.</text>
</comment>
<feature type="domain" description="Prokaryotic-type class I peptide chain release factors" evidence="3">
    <location>
        <begin position="22"/>
        <end position="38"/>
    </location>
</feature>
<dbReference type="GO" id="GO:0072344">
    <property type="term" value="P:rescue of stalled ribosome"/>
    <property type="evidence" value="ECO:0007669"/>
    <property type="project" value="TreeGrafter"/>
</dbReference>
<dbReference type="InterPro" id="IPR045853">
    <property type="entry name" value="Pep_chain_release_fac_I_sf"/>
</dbReference>
<dbReference type="PANTHER" id="PTHR47814">
    <property type="entry name" value="PEPTIDYL-TRNA HYDROLASE ARFB"/>
    <property type="match status" value="1"/>
</dbReference>
<comment type="caution">
    <text evidence="4">The sequence shown here is derived from an EMBL/GenBank/DDBJ whole genome shotgun (WGS) entry which is preliminary data.</text>
</comment>
<keyword evidence="4" id="KW-0378">Hydrolase</keyword>
<sequence length="138" mass="15668">MSIFVNPSLSIEEAEFSLSATRAQGAGGQHVNKVATAIYLRFDINASSLPERLKQKLLNSNDNRINSEGVLVIRSQNHRTQEQNKREAIARLKEFINEGSYEKPIRKATKPSRSSQRKRLDSKTKSGVQKKLRKKIDF</sequence>
<dbReference type="AlphaFoldDB" id="A0AAW8QVR6"/>
<dbReference type="EMBL" id="JAVRIE010000001">
    <property type="protein sequence ID" value="MDT0581127.1"/>
    <property type="molecule type" value="Genomic_DNA"/>
</dbReference>
<dbReference type="Pfam" id="PF00472">
    <property type="entry name" value="RF-1"/>
    <property type="match status" value="1"/>
</dbReference>
<dbReference type="InterPro" id="IPR000352">
    <property type="entry name" value="Pep_chain_release_fac_I"/>
</dbReference>
<proteinExistence type="inferred from homology"/>